<accession>A0A0G3HHL4</accession>
<organism evidence="5 6">
    <name type="scientific">Corynebacterium uterequi</name>
    <dbReference type="NCBI Taxonomy" id="1072256"/>
    <lineage>
        <taxon>Bacteria</taxon>
        <taxon>Bacillati</taxon>
        <taxon>Actinomycetota</taxon>
        <taxon>Actinomycetes</taxon>
        <taxon>Mycobacteriales</taxon>
        <taxon>Corynebacteriaceae</taxon>
        <taxon>Corynebacterium</taxon>
    </lineage>
</organism>
<evidence type="ECO:0000256" key="3">
    <source>
        <dbReference type="HAMAP-Rule" id="MF_01357"/>
    </source>
</evidence>
<comment type="subunit">
    <text evidence="3">NDH-1 is composed of 14 different subunits. Subunits NuoB, C, D, E, F, and G constitute the peripheral sector of the complex.</text>
</comment>
<comment type="catalytic activity">
    <reaction evidence="3">
        <text>a quinone + NADH + 5 H(+)(in) = a quinol + NAD(+) + 4 H(+)(out)</text>
        <dbReference type="Rhea" id="RHEA:57888"/>
        <dbReference type="ChEBI" id="CHEBI:15378"/>
        <dbReference type="ChEBI" id="CHEBI:24646"/>
        <dbReference type="ChEBI" id="CHEBI:57540"/>
        <dbReference type="ChEBI" id="CHEBI:57945"/>
        <dbReference type="ChEBI" id="CHEBI:132124"/>
    </reaction>
</comment>
<dbReference type="KEGG" id="cut:CUTER_03065"/>
<dbReference type="RefSeq" id="WP_047259177.1">
    <property type="nucleotide sequence ID" value="NZ_CP011546.1"/>
</dbReference>
<dbReference type="GO" id="GO:0048038">
    <property type="term" value="F:quinone binding"/>
    <property type="evidence" value="ECO:0007669"/>
    <property type="project" value="UniProtKB-KW"/>
</dbReference>
<reference evidence="5 6" key="1">
    <citation type="journal article" date="2015" name="Genome Announc.">
        <title>Virulence Factor Genes Detected in the Complete Genome Sequence of Corynebacterium uterequi DSM 45634, Isolated from the Uterus of a Maiden Mare.</title>
        <authorList>
            <person name="Ruckert C."/>
            <person name="Kriete M."/>
            <person name="Jaenicke S."/>
            <person name="Winkler A."/>
            <person name="Tauch A."/>
        </authorList>
    </citation>
    <scope>NUCLEOTIDE SEQUENCE [LARGE SCALE GENOMIC DNA]</scope>
    <source>
        <strain evidence="5 6">DSM 45634</strain>
    </source>
</reference>
<protein>
    <recommendedName>
        <fullName evidence="3">NADH-quinone oxidoreductase subunit C</fullName>
        <ecNumber evidence="3">7.1.1.-</ecNumber>
    </recommendedName>
    <alternativeName>
        <fullName evidence="3">NADH dehydrogenase I subunit C</fullName>
    </alternativeName>
    <alternativeName>
        <fullName evidence="3">NDH-1 subunit C</fullName>
    </alternativeName>
</protein>
<dbReference type="EC" id="7.1.1.-" evidence="3"/>
<keyword evidence="3" id="KW-1278">Translocase</keyword>
<keyword evidence="6" id="KW-1185">Reference proteome</keyword>
<feature type="domain" description="NADH:ubiquinone oxidoreductase 30kDa subunit" evidence="4">
    <location>
        <begin position="72"/>
        <end position="193"/>
    </location>
</feature>
<dbReference type="GO" id="GO:0005886">
    <property type="term" value="C:plasma membrane"/>
    <property type="evidence" value="ECO:0007669"/>
    <property type="project" value="UniProtKB-SubCell"/>
</dbReference>
<evidence type="ECO:0000256" key="2">
    <source>
        <dbReference type="ARBA" id="ARBA00022448"/>
    </source>
</evidence>
<proteinExistence type="inferred from homology"/>
<comment type="subcellular location">
    <subcellularLocation>
        <location evidence="3">Cell membrane</location>
        <topology evidence="3">Peripheral membrane protein</topology>
        <orientation evidence="3">Cytoplasmic side</orientation>
    </subcellularLocation>
</comment>
<dbReference type="PANTHER" id="PTHR10884:SF14">
    <property type="entry name" value="NADH DEHYDROGENASE [UBIQUINONE] IRON-SULFUR PROTEIN 3, MITOCHONDRIAL"/>
    <property type="match status" value="1"/>
</dbReference>
<dbReference type="SUPFAM" id="SSF143243">
    <property type="entry name" value="Nqo5-like"/>
    <property type="match status" value="1"/>
</dbReference>
<keyword evidence="3" id="KW-0472">Membrane</keyword>
<dbReference type="Gene3D" id="3.30.460.80">
    <property type="entry name" value="NADH:ubiquinone oxidoreductase, 30kDa subunit"/>
    <property type="match status" value="1"/>
</dbReference>
<sequence length="214" mass="24062">MTEKKLFPERKGMWVDGTGDVTGFHGMHHAPKGITPAPRPLPEPAETVVATLIECIPGLADACVTMRDMPTVYVPRELLVDALRALRDQEDLRFEMCNSVSGVHYPADADADLHAVYHLLSVTHNRRIRLEVCVPTEDPHVPTATGIYPGVNYHERETWDMFGIIFDGHPSLTRILMPDDWEGHPQRKDYGLGGVAVEFSDTDVPPVEQRRNYR</sequence>
<dbReference type="Pfam" id="PF00329">
    <property type="entry name" value="Complex1_30kDa"/>
    <property type="match status" value="1"/>
</dbReference>
<dbReference type="EMBL" id="CP011546">
    <property type="protein sequence ID" value="AKK10622.1"/>
    <property type="molecule type" value="Genomic_DNA"/>
</dbReference>
<dbReference type="Proteomes" id="UP000035548">
    <property type="component" value="Chromosome"/>
</dbReference>
<dbReference type="AlphaFoldDB" id="A0A0G3HHL4"/>
<dbReference type="GO" id="GO:0008137">
    <property type="term" value="F:NADH dehydrogenase (ubiquinone) activity"/>
    <property type="evidence" value="ECO:0007669"/>
    <property type="project" value="InterPro"/>
</dbReference>
<comment type="function">
    <text evidence="3">NDH-1 shuttles electrons from NADH, via FMN and iron-sulfur (Fe-S) centers, to quinones in the respiratory chain. The immediate electron acceptor for the enzyme in this species is believed to be a menaquinone. Couples the redox reaction to proton translocation (for every two electrons transferred, four hydrogen ions are translocated across the cytoplasmic membrane), and thus conserves the redox energy in a proton gradient.</text>
</comment>
<evidence type="ECO:0000313" key="5">
    <source>
        <dbReference type="EMBL" id="AKK10622.1"/>
    </source>
</evidence>
<evidence type="ECO:0000259" key="4">
    <source>
        <dbReference type="Pfam" id="PF00329"/>
    </source>
</evidence>
<dbReference type="NCBIfam" id="NF005856">
    <property type="entry name" value="PRK07785.1"/>
    <property type="match status" value="1"/>
</dbReference>
<keyword evidence="3" id="KW-0874">Quinone</keyword>
<dbReference type="STRING" id="1072256.CUTER_03065"/>
<name>A0A0G3HHL4_9CORY</name>
<dbReference type="GO" id="GO:0050136">
    <property type="term" value="F:NADH dehydrogenase (quinone) (non-electrogenic) activity"/>
    <property type="evidence" value="ECO:0007669"/>
    <property type="project" value="UniProtKB-UniRule"/>
</dbReference>
<dbReference type="PATRIC" id="fig|1072256.5.peg.607"/>
<evidence type="ECO:0000256" key="1">
    <source>
        <dbReference type="ARBA" id="ARBA00007569"/>
    </source>
</evidence>
<gene>
    <name evidence="3 5" type="primary">nuoC</name>
    <name evidence="5" type="ORF">CUTER_03065</name>
</gene>
<dbReference type="OrthoDB" id="9803286at2"/>
<evidence type="ECO:0000313" key="6">
    <source>
        <dbReference type="Proteomes" id="UP000035548"/>
    </source>
</evidence>
<comment type="similarity">
    <text evidence="1 3">Belongs to the complex I 30 kDa subunit family.</text>
</comment>
<dbReference type="PANTHER" id="PTHR10884">
    <property type="entry name" value="NADH DEHYDROGENASE UBIQUINONE IRON-SULFUR PROTEIN 3"/>
    <property type="match status" value="1"/>
</dbReference>
<dbReference type="HAMAP" id="MF_01357">
    <property type="entry name" value="NDH1_NuoC"/>
    <property type="match status" value="1"/>
</dbReference>
<keyword evidence="3" id="KW-1003">Cell membrane</keyword>
<reference evidence="6" key="2">
    <citation type="submission" date="2015-05" db="EMBL/GenBank/DDBJ databases">
        <title>Complete genome sequence of Corynebacterium uterequi DSM 45634, isolated from the uterus of a maiden mare.</title>
        <authorList>
            <person name="Ruckert C."/>
            <person name="Albersmeier A."/>
            <person name="Winkler A."/>
            <person name="Tauch A."/>
        </authorList>
    </citation>
    <scope>NUCLEOTIDE SEQUENCE [LARGE SCALE GENOMIC DNA]</scope>
    <source>
        <strain evidence="6">DSM 45634</strain>
    </source>
</reference>
<dbReference type="InterPro" id="IPR037232">
    <property type="entry name" value="NADH_quin_OxRdtase_su_C/D-like"/>
</dbReference>
<keyword evidence="2 3" id="KW-0813">Transport</keyword>
<keyword evidence="3" id="KW-0520">NAD</keyword>
<keyword evidence="5" id="KW-0560">Oxidoreductase</keyword>
<dbReference type="InterPro" id="IPR010218">
    <property type="entry name" value="NADH_DH_suC"/>
</dbReference>
<dbReference type="NCBIfam" id="TIGR01961">
    <property type="entry name" value="NuoC_fam"/>
    <property type="match status" value="1"/>
</dbReference>
<dbReference type="InterPro" id="IPR001268">
    <property type="entry name" value="NADH_UbQ_OxRdtase_30kDa_su"/>
</dbReference>